<proteinExistence type="predicted"/>
<reference evidence="1 2" key="1">
    <citation type="journal article" date="2018" name="Arch. Microbiol.">
        <title>New insights into the metabolic potential of the phototrophic purple bacterium Rhodopila globiformis DSM 161(T) from its draft genome sequence and evidence for a vanadium-dependent nitrogenase.</title>
        <authorList>
            <person name="Imhoff J.F."/>
            <person name="Rahn T."/>
            <person name="Kunzel S."/>
            <person name="Neulinger S.C."/>
        </authorList>
    </citation>
    <scope>NUCLEOTIDE SEQUENCE [LARGE SCALE GENOMIC DNA]</scope>
    <source>
        <strain evidence="1 2">DSM 161</strain>
    </source>
</reference>
<protein>
    <submittedName>
        <fullName evidence="1">Uncharacterized protein</fullName>
    </submittedName>
</protein>
<dbReference type="RefSeq" id="WP_104519429.1">
    <property type="nucleotide sequence ID" value="NZ_NHRY01000139.1"/>
</dbReference>
<organism evidence="1 2">
    <name type="scientific">Rhodopila globiformis</name>
    <name type="common">Rhodopseudomonas globiformis</name>
    <dbReference type="NCBI Taxonomy" id="1071"/>
    <lineage>
        <taxon>Bacteria</taxon>
        <taxon>Pseudomonadati</taxon>
        <taxon>Pseudomonadota</taxon>
        <taxon>Alphaproteobacteria</taxon>
        <taxon>Acetobacterales</taxon>
        <taxon>Acetobacteraceae</taxon>
        <taxon>Rhodopila</taxon>
    </lineage>
</organism>
<evidence type="ECO:0000313" key="1">
    <source>
        <dbReference type="EMBL" id="PPQ33744.1"/>
    </source>
</evidence>
<keyword evidence="2" id="KW-1185">Reference proteome</keyword>
<dbReference type="EMBL" id="NHRY01000139">
    <property type="protein sequence ID" value="PPQ33744.1"/>
    <property type="molecule type" value="Genomic_DNA"/>
</dbReference>
<dbReference type="AlphaFoldDB" id="A0A2S6NGN3"/>
<comment type="caution">
    <text evidence="1">The sequence shown here is derived from an EMBL/GenBank/DDBJ whole genome shotgun (WGS) entry which is preliminary data.</text>
</comment>
<dbReference type="Proteomes" id="UP000239724">
    <property type="component" value="Unassembled WGS sequence"/>
</dbReference>
<gene>
    <name evidence="1" type="ORF">CCS01_13825</name>
</gene>
<name>A0A2S6NGN3_RHOGL</name>
<sequence>MMARRPAAAPKGLAFAIHDLLRMRDWADRHGVRMVIRLDHDVDNEDYEEVIAFRTNTKQTCFLLIWRTTESIIVQPLLGRPLVFRSVGHVLENLVEGQDNAMTDTTATD</sequence>
<dbReference type="OrthoDB" id="9788328at2"/>
<accession>A0A2S6NGN3</accession>
<evidence type="ECO:0000313" key="2">
    <source>
        <dbReference type="Proteomes" id="UP000239724"/>
    </source>
</evidence>